<evidence type="ECO:0000256" key="8">
    <source>
        <dbReference type="SAM" id="MobiDB-lite"/>
    </source>
</evidence>
<evidence type="ECO:0000256" key="1">
    <source>
        <dbReference type="ARBA" id="ARBA00009156"/>
    </source>
</evidence>
<evidence type="ECO:0000256" key="4">
    <source>
        <dbReference type="ARBA" id="ARBA00022777"/>
    </source>
</evidence>
<dbReference type="Pfam" id="PF00370">
    <property type="entry name" value="FGGY_N"/>
    <property type="match status" value="1"/>
</dbReference>
<dbReference type="GO" id="GO:0004370">
    <property type="term" value="F:glycerol kinase activity"/>
    <property type="evidence" value="ECO:0007669"/>
    <property type="project" value="UniProtKB-EC"/>
</dbReference>
<keyword evidence="12" id="KW-1185">Reference proteome</keyword>
<evidence type="ECO:0000313" key="12">
    <source>
        <dbReference type="Proteomes" id="UP001235064"/>
    </source>
</evidence>
<dbReference type="InterPro" id="IPR043129">
    <property type="entry name" value="ATPase_NBD"/>
</dbReference>
<dbReference type="NCBIfam" id="NF000756">
    <property type="entry name" value="PRK00047.1"/>
    <property type="match status" value="1"/>
</dbReference>
<accession>A0ABT7N243</accession>
<dbReference type="SUPFAM" id="SSF53067">
    <property type="entry name" value="Actin-like ATPase domain"/>
    <property type="match status" value="2"/>
</dbReference>
<feature type="domain" description="Carbohydrate kinase FGGY C-terminal" evidence="10">
    <location>
        <begin position="261"/>
        <end position="450"/>
    </location>
</feature>
<dbReference type="InterPro" id="IPR018483">
    <property type="entry name" value="Carb_kinase_FGGY_CS"/>
</dbReference>
<dbReference type="PANTHER" id="PTHR10196:SF69">
    <property type="entry name" value="GLYCEROL KINASE"/>
    <property type="match status" value="1"/>
</dbReference>
<feature type="region of interest" description="Disordered" evidence="8">
    <location>
        <begin position="492"/>
        <end position="525"/>
    </location>
</feature>
<dbReference type="CDD" id="cd07769">
    <property type="entry name" value="ASKHA_NBD_FGGY_GK"/>
    <property type="match status" value="1"/>
</dbReference>
<dbReference type="PROSITE" id="PS00933">
    <property type="entry name" value="FGGY_KINASES_1"/>
    <property type="match status" value="1"/>
</dbReference>
<keyword evidence="3" id="KW-0547">Nucleotide-binding</keyword>
<gene>
    <name evidence="11" type="primary">glpK</name>
    <name evidence="11" type="ORF">QSV35_15495</name>
</gene>
<dbReference type="InterPro" id="IPR005999">
    <property type="entry name" value="Glycerol_kin"/>
</dbReference>
<proteinExistence type="inferred from homology"/>
<dbReference type="EMBL" id="JASXSZ010000005">
    <property type="protein sequence ID" value="MDL9980743.1"/>
    <property type="molecule type" value="Genomic_DNA"/>
</dbReference>
<evidence type="ECO:0000256" key="6">
    <source>
        <dbReference type="ARBA" id="ARBA00022840"/>
    </source>
</evidence>
<comment type="similarity">
    <text evidence="1">Belongs to the FGGY kinase family.</text>
</comment>
<evidence type="ECO:0000256" key="2">
    <source>
        <dbReference type="ARBA" id="ARBA00022679"/>
    </source>
</evidence>
<dbReference type="InterPro" id="IPR018485">
    <property type="entry name" value="FGGY_C"/>
</dbReference>
<dbReference type="InterPro" id="IPR000577">
    <property type="entry name" value="Carb_kinase_FGGY"/>
</dbReference>
<evidence type="ECO:0000259" key="9">
    <source>
        <dbReference type="Pfam" id="PF00370"/>
    </source>
</evidence>
<dbReference type="PIRSF" id="PIRSF000538">
    <property type="entry name" value="GlpK"/>
    <property type="match status" value="1"/>
</dbReference>
<keyword evidence="2 11" id="KW-0808">Transferase</keyword>
<evidence type="ECO:0000259" key="10">
    <source>
        <dbReference type="Pfam" id="PF02782"/>
    </source>
</evidence>
<dbReference type="InterPro" id="IPR018484">
    <property type="entry name" value="FGGY_N"/>
</dbReference>
<sequence>MDHVLALDHGTTSTRAMVFDATGSPVSTSQIPHAQFTPQPGWVEHDALEVWHNARHVIAEALDRAALATRDVAAVGIANQRETTVVWDRRDGRPVAPAIVWQDVRTAQQIDGIDRAVGGTEVRRRTGLQLSSYFSVTKLMWILDNVPGVREAADAGHLMFGTMDTWLLWNLTGGSVGGVHSTDVTNASRTALMDIRALRWDDDLLAALRIPRSLLPEIHPSADRFGLVRTGGPLDGVAVAALVGDQQAALYGHGITTPGQAKCTYGTGGFVMSHTGTGAVLSDSGLLPTAAFQQAGSPVTYALEGSIAVAGSLFQWLRDRLRVLDDVRDSERLAASVEDSAGIVLVPAFSGLFAPHWRPDARGAILGLTSYAGREHIVRAGLDAIAHQVADVSDAAQQDSGLRIDELSVDGGATSNALLMQIQADILGIPVRRPRMLEMTAYGAALAAGVGIGLWADRQAAPTIQDHDSWTPTRTPSWRTATRAQWADAVQRSLGWAGSQAHDPRDRSEGGPDGDAVHSSRPSQR</sequence>
<dbReference type="Pfam" id="PF02782">
    <property type="entry name" value="FGGY_C"/>
    <property type="match status" value="1"/>
</dbReference>
<keyword evidence="5" id="KW-0319">Glycerol metabolism</keyword>
<dbReference type="PANTHER" id="PTHR10196">
    <property type="entry name" value="SUGAR KINASE"/>
    <property type="match status" value="1"/>
</dbReference>
<dbReference type="Proteomes" id="UP001235064">
    <property type="component" value="Unassembled WGS sequence"/>
</dbReference>
<evidence type="ECO:0000256" key="5">
    <source>
        <dbReference type="ARBA" id="ARBA00022798"/>
    </source>
</evidence>
<feature type="compositionally biased region" description="Basic and acidic residues" evidence="8">
    <location>
        <begin position="502"/>
        <end position="518"/>
    </location>
</feature>
<name>A0ABT7N243_9MICO</name>
<comment type="caution">
    <text evidence="11">The sequence shown here is derived from an EMBL/GenBank/DDBJ whole genome shotgun (WGS) entry which is preliminary data.</text>
</comment>
<keyword evidence="4 11" id="KW-0418">Kinase</keyword>
<evidence type="ECO:0000256" key="3">
    <source>
        <dbReference type="ARBA" id="ARBA00022741"/>
    </source>
</evidence>
<organism evidence="11 12">
    <name type="scientific">Microbacterium candidum</name>
    <dbReference type="NCBI Taxonomy" id="3041922"/>
    <lineage>
        <taxon>Bacteria</taxon>
        <taxon>Bacillati</taxon>
        <taxon>Actinomycetota</taxon>
        <taxon>Actinomycetes</taxon>
        <taxon>Micrococcales</taxon>
        <taxon>Microbacteriaceae</taxon>
        <taxon>Microbacterium</taxon>
    </lineage>
</organism>
<keyword evidence="6" id="KW-0067">ATP-binding</keyword>
<dbReference type="NCBIfam" id="TIGR01311">
    <property type="entry name" value="glycerol_kin"/>
    <property type="match status" value="1"/>
</dbReference>
<protein>
    <recommendedName>
        <fullName evidence="7">ATP:glycerol 3-phosphotransferase</fullName>
    </recommendedName>
</protein>
<reference evidence="11 12" key="1">
    <citation type="submission" date="2023-06" db="EMBL/GenBank/DDBJ databases">
        <title>Microbacterium sp. nov., isolated from a waste landfill.</title>
        <authorList>
            <person name="Wen W."/>
        </authorList>
    </citation>
    <scope>NUCLEOTIDE SEQUENCE [LARGE SCALE GENOMIC DNA]</scope>
    <source>
        <strain evidence="11 12">ASV49</strain>
    </source>
</reference>
<feature type="domain" description="Carbohydrate kinase FGGY N-terminal" evidence="9">
    <location>
        <begin position="4"/>
        <end position="252"/>
    </location>
</feature>
<evidence type="ECO:0000256" key="7">
    <source>
        <dbReference type="ARBA" id="ARBA00043149"/>
    </source>
</evidence>
<dbReference type="Gene3D" id="3.30.420.40">
    <property type="match status" value="2"/>
</dbReference>
<evidence type="ECO:0000313" key="11">
    <source>
        <dbReference type="EMBL" id="MDL9980743.1"/>
    </source>
</evidence>